<dbReference type="InterPro" id="IPR015854">
    <property type="entry name" value="ABC_transpr_LolD-like"/>
</dbReference>
<comment type="similarity">
    <text evidence="7">Belongs to the ABC transporter superfamily. Macrolide exporter (TC 3.A.1.122) family.</text>
</comment>
<keyword evidence="3" id="KW-0547">Nucleotide-binding</keyword>
<keyword evidence="5" id="KW-0812">Transmembrane</keyword>
<evidence type="ECO:0000256" key="7">
    <source>
        <dbReference type="ARBA" id="ARBA00038388"/>
    </source>
</evidence>
<dbReference type="InterPro" id="IPR017911">
    <property type="entry name" value="MacB-like_ATP-bd"/>
</dbReference>
<sequence>MLTRTHTDSSSAAAALDPVVEVHALSRAVSVDGGNELRILDDVSFRILAGEAVAIVGASGSGKSTLLGLLAGLDAPSSGTVRIRGQDLFALDEDGRAALRGACVGFVFQSFQLLPALTALENVMLPLELAGRADARKEAETWLGRVGLGGRLGHYPRQLSGGEQQRVAVARAFAPRPALVLADEPTGNLDVATGEAVIELMFSLNAESGTTLVLVTHDNALAARCGRSLRLASGRLV</sequence>
<evidence type="ECO:0000256" key="1">
    <source>
        <dbReference type="ARBA" id="ARBA00022448"/>
    </source>
</evidence>
<dbReference type="EMBL" id="JABBGA010000016">
    <property type="protein sequence ID" value="NML27568.1"/>
    <property type="molecule type" value="Genomic_DNA"/>
</dbReference>
<keyword evidence="5" id="KW-0472">Membrane</keyword>
<dbReference type="Proteomes" id="UP000580043">
    <property type="component" value="Unassembled WGS sequence"/>
</dbReference>
<dbReference type="InterPro" id="IPR027417">
    <property type="entry name" value="P-loop_NTPase"/>
</dbReference>
<evidence type="ECO:0000256" key="3">
    <source>
        <dbReference type="ARBA" id="ARBA00022741"/>
    </source>
</evidence>
<dbReference type="GO" id="GO:0005886">
    <property type="term" value="C:plasma membrane"/>
    <property type="evidence" value="ECO:0007669"/>
    <property type="project" value="TreeGrafter"/>
</dbReference>
<dbReference type="PROSITE" id="PS00211">
    <property type="entry name" value="ABC_TRANSPORTER_1"/>
    <property type="match status" value="1"/>
</dbReference>
<keyword evidence="4 9" id="KW-0067">ATP-binding</keyword>
<evidence type="ECO:0000259" key="8">
    <source>
        <dbReference type="PROSITE" id="PS50893"/>
    </source>
</evidence>
<accession>A0A848G5Q6</accession>
<dbReference type="GO" id="GO:0046677">
    <property type="term" value="P:response to antibiotic"/>
    <property type="evidence" value="ECO:0007669"/>
    <property type="project" value="UniProtKB-KW"/>
</dbReference>
<dbReference type="SUPFAM" id="SSF52540">
    <property type="entry name" value="P-loop containing nucleoside triphosphate hydrolases"/>
    <property type="match status" value="1"/>
</dbReference>
<evidence type="ECO:0000256" key="2">
    <source>
        <dbReference type="ARBA" id="ARBA00022475"/>
    </source>
</evidence>
<evidence type="ECO:0000256" key="5">
    <source>
        <dbReference type="ARBA" id="ARBA00022989"/>
    </source>
</evidence>
<comment type="caution">
    <text evidence="9">The sequence shown here is derived from an EMBL/GenBank/DDBJ whole genome shotgun (WGS) entry which is preliminary data.</text>
</comment>
<keyword evidence="1" id="KW-0813">Transport</keyword>
<dbReference type="GO" id="GO:0022857">
    <property type="term" value="F:transmembrane transporter activity"/>
    <property type="evidence" value="ECO:0007669"/>
    <property type="project" value="UniProtKB-ARBA"/>
</dbReference>
<dbReference type="PROSITE" id="PS50893">
    <property type="entry name" value="ABC_TRANSPORTER_2"/>
    <property type="match status" value="1"/>
</dbReference>
<keyword evidence="6" id="KW-0046">Antibiotic resistance</keyword>
<dbReference type="FunFam" id="3.40.50.300:FF:000032">
    <property type="entry name" value="Export ABC transporter ATP-binding protein"/>
    <property type="match status" value="1"/>
</dbReference>
<dbReference type="Pfam" id="PF00005">
    <property type="entry name" value="ABC_tran"/>
    <property type="match status" value="1"/>
</dbReference>
<evidence type="ECO:0000313" key="9">
    <source>
        <dbReference type="EMBL" id="NML27568.1"/>
    </source>
</evidence>
<evidence type="ECO:0000313" key="10">
    <source>
        <dbReference type="Proteomes" id="UP000580043"/>
    </source>
</evidence>
<evidence type="ECO:0000256" key="6">
    <source>
        <dbReference type="ARBA" id="ARBA00023251"/>
    </source>
</evidence>
<dbReference type="Gene3D" id="3.40.50.300">
    <property type="entry name" value="P-loop containing nucleotide triphosphate hydrolases"/>
    <property type="match status" value="1"/>
</dbReference>
<dbReference type="RefSeq" id="WP_169147104.1">
    <property type="nucleotide sequence ID" value="NZ_JABBGA010000016.1"/>
</dbReference>
<dbReference type="InterPro" id="IPR003439">
    <property type="entry name" value="ABC_transporter-like_ATP-bd"/>
</dbReference>
<evidence type="ECO:0000256" key="4">
    <source>
        <dbReference type="ARBA" id="ARBA00022840"/>
    </source>
</evidence>
<protein>
    <submittedName>
        <fullName evidence="9">ATP-binding cassette domain-containing protein</fullName>
    </submittedName>
</protein>
<dbReference type="InterPro" id="IPR017871">
    <property type="entry name" value="ABC_transporter-like_CS"/>
</dbReference>
<dbReference type="GO" id="GO:0005524">
    <property type="term" value="F:ATP binding"/>
    <property type="evidence" value="ECO:0007669"/>
    <property type="project" value="UniProtKB-KW"/>
</dbReference>
<dbReference type="AlphaFoldDB" id="A0A848G5Q6"/>
<dbReference type="GO" id="GO:0098796">
    <property type="term" value="C:membrane protein complex"/>
    <property type="evidence" value="ECO:0007669"/>
    <property type="project" value="UniProtKB-ARBA"/>
</dbReference>
<dbReference type="CDD" id="cd03255">
    <property type="entry name" value="ABC_MJ0796_LolCDE_FtsE"/>
    <property type="match status" value="1"/>
</dbReference>
<dbReference type="PANTHER" id="PTHR24220">
    <property type="entry name" value="IMPORT ATP-BINDING PROTEIN"/>
    <property type="match status" value="1"/>
</dbReference>
<dbReference type="GO" id="GO:0016887">
    <property type="term" value="F:ATP hydrolysis activity"/>
    <property type="evidence" value="ECO:0007669"/>
    <property type="project" value="InterPro"/>
</dbReference>
<keyword evidence="2" id="KW-1003">Cell membrane</keyword>
<proteinExistence type="inferred from homology"/>
<name>A0A848G5Q6_9RHOO</name>
<keyword evidence="10" id="KW-1185">Reference proteome</keyword>
<dbReference type="SMART" id="SM00382">
    <property type="entry name" value="AAA"/>
    <property type="match status" value="1"/>
</dbReference>
<keyword evidence="5" id="KW-1133">Transmembrane helix</keyword>
<feature type="domain" description="ABC transporter" evidence="8">
    <location>
        <begin position="20"/>
        <end position="237"/>
    </location>
</feature>
<dbReference type="InterPro" id="IPR003593">
    <property type="entry name" value="AAA+_ATPase"/>
</dbReference>
<reference evidence="9 10" key="1">
    <citation type="submission" date="2020-04" db="EMBL/GenBank/DDBJ databases">
        <title>Zoogloea sp. G-4-1-14 isolated from soil.</title>
        <authorList>
            <person name="Dahal R.H."/>
        </authorList>
    </citation>
    <scope>NUCLEOTIDE SEQUENCE [LARGE SCALE GENOMIC DNA]</scope>
    <source>
        <strain evidence="9 10">G-4-1-14</strain>
    </source>
</reference>
<gene>
    <name evidence="9" type="ORF">HHL15_17565</name>
</gene>
<organism evidence="9 10">
    <name type="scientific">Zoogloea dura</name>
    <dbReference type="NCBI Taxonomy" id="2728840"/>
    <lineage>
        <taxon>Bacteria</taxon>
        <taxon>Pseudomonadati</taxon>
        <taxon>Pseudomonadota</taxon>
        <taxon>Betaproteobacteria</taxon>
        <taxon>Rhodocyclales</taxon>
        <taxon>Zoogloeaceae</taxon>
        <taxon>Zoogloea</taxon>
    </lineage>
</organism>